<evidence type="ECO:0000259" key="3">
    <source>
        <dbReference type="PROSITE" id="PS50097"/>
    </source>
</evidence>
<dbReference type="Gene3D" id="3.30.710.10">
    <property type="entry name" value="Potassium Channel Kv1.1, Chain A"/>
    <property type="match status" value="1"/>
</dbReference>
<proteinExistence type="predicted"/>
<dbReference type="InterPro" id="IPR051095">
    <property type="entry name" value="Dros_DevTransReg"/>
</dbReference>
<comment type="caution">
    <text evidence="4">The sequence shown here is derived from an EMBL/GenBank/DDBJ whole genome shotgun (WGS) entry which is preliminary data.</text>
</comment>
<evidence type="ECO:0000313" key="4">
    <source>
        <dbReference type="EMBL" id="KAK2715426.1"/>
    </source>
</evidence>
<dbReference type="PROSITE" id="PS50097">
    <property type="entry name" value="BTB"/>
    <property type="match status" value="1"/>
</dbReference>
<dbReference type="CDD" id="cd18315">
    <property type="entry name" value="BTB_POZ_BAB-like"/>
    <property type="match status" value="1"/>
</dbReference>
<dbReference type="PANTHER" id="PTHR23110:SF109">
    <property type="entry name" value="FI07618P-RELATED"/>
    <property type="match status" value="1"/>
</dbReference>
<dbReference type="SMART" id="SM00225">
    <property type="entry name" value="BTB"/>
    <property type="match status" value="1"/>
</dbReference>
<evidence type="ECO:0000313" key="5">
    <source>
        <dbReference type="Proteomes" id="UP001187531"/>
    </source>
</evidence>
<dbReference type="GO" id="GO:0005634">
    <property type="term" value="C:nucleus"/>
    <property type="evidence" value="ECO:0007669"/>
    <property type="project" value="TreeGrafter"/>
</dbReference>
<dbReference type="EMBL" id="JAVRJZ010000012">
    <property type="protein sequence ID" value="KAK2715426.1"/>
    <property type="molecule type" value="Genomic_DNA"/>
</dbReference>
<dbReference type="InterPro" id="IPR000210">
    <property type="entry name" value="BTB/POZ_dom"/>
</dbReference>
<organism evidence="4 5">
    <name type="scientific">Artemia franciscana</name>
    <name type="common">Brine shrimp</name>
    <name type="synonym">Artemia sanfranciscana</name>
    <dbReference type="NCBI Taxonomy" id="6661"/>
    <lineage>
        <taxon>Eukaryota</taxon>
        <taxon>Metazoa</taxon>
        <taxon>Ecdysozoa</taxon>
        <taxon>Arthropoda</taxon>
        <taxon>Crustacea</taxon>
        <taxon>Branchiopoda</taxon>
        <taxon>Anostraca</taxon>
        <taxon>Artemiidae</taxon>
        <taxon>Artemia</taxon>
    </lineage>
</organism>
<name>A0AA88HZT4_ARTSF</name>
<feature type="compositionally biased region" description="Polar residues" evidence="2">
    <location>
        <begin position="123"/>
        <end position="134"/>
    </location>
</feature>
<feature type="region of interest" description="Disordered" evidence="2">
    <location>
        <begin position="122"/>
        <end position="141"/>
    </location>
</feature>
<dbReference type="SUPFAM" id="SSF54695">
    <property type="entry name" value="POZ domain"/>
    <property type="match status" value="1"/>
</dbReference>
<dbReference type="PANTHER" id="PTHR23110">
    <property type="entry name" value="BTB DOMAIN TRANSCRIPTION FACTOR"/>
    <property type="match status" value="1"/>
</dbReference>
<dbReference type="InterPro" id="IPR011333">
    <property type="entry name" value="SKP1/BTB/POZ_sf"/>
</dbReference>
<dbReference type="Proteomes" id="UP001187531">
    <property type="component" value="Unassembled WGS sequence"/>
</dbReference>
<evidence type="ECO:0000256" key="2">
    <source>
        <dbReference type="SAM" id="MobiDB-lite"/>
    </source>
</evidence>
<feature type="compositionally biased region" description="Polar residues" evidence="2">
    <location>
        <begin position="214"/>
        <end position="224"/>
    </location>
</feature>
<accession>A0AA88HZT4</accession>
<feature type="region of interest" description="Disordered" evidence="2">
    <location>
        <begin position="214"/>
        <end position="254"/>
    </location>
</feature>
<sequence length="254" mass="28715">MEQKDFRLKWDKYTDVYKGRFATLLNNEHFTDVTLSCENQIIKCHRLVLCACSSYFEKLLINNSHSLPIIILKDVEFCDLQALVEFMYLGEVTVSQVNFNSVLKLADMLKVTGLAEDRKSFSHVANSSHPSQTAEDSKPCVKRSRIDNDFENRAVIQDLSQVAPFAFDNNGTPSINPIEMVPSLSLAQQKDLIAKEPLGNDMDFGSNIYQRRNSCEQKPSTSHYGLSDSYSRSNDNRSDKSPSVVMEPELGMVL</sequence>
<keyword evidence="1" id="KW-0539">Nucleus</keyword>
<dbReference type="Pfam" id="PF00651">
    <property type="entry name" value="BTB"/>
    <property type="match status" value="1"/>
</dbReference>
<feature type="domain" description="BTB" evidence="3">
    <location>
        <begin position="31"/>
        <end position="96"/>
    </location>
</feature>
<reference evidence="4" key="1">
    <citation type="submission" date="2023-07" db="EMBL/GenBank/DDBJ databases">
        <title>Chromosome-level genome assembly of Artemia franciscana.</title>
        <authorList>
            <person name="Jo E."/>
        </authorList>
    </citation>
    <scope>NUCLEOTIDE SEQUENCE</scope>
    <source>
        <tissue evidence="4">Whole body</tissue>
    </source>
</reference>
<dbReference type="AlphaFoldDB" id="A0AA88HZT4"/>
<gene>
    <name evidence="4" type="ORF">QYM36_010140</name>
</gene>
<keyword evidence="5" id="KW-1185">Reference proteome</keyword>
<dbReference type="GO" id="GO:0006357">
    <property type="term" value="P:regulation of transcription by RNA polymerase II"/>
    <property type="evidence" value="ECO:0007669"/>
    <property type="project" value="TreeGrafter"/>
</dbReference>
<evidence type="ECO:0000256" key="1">
    <source>
        <dbReference type="ARBA" id="ARBA00023242"/>
    </source>
</evidence>
<protein>
    <recommendedName>
        <fullName evidence="3">BTB domain-containing protein</fullName>
    </recommendedName>
</protein>